<dbReference type="PANTHER" id="PTHR10948">
    <property type="entry name" value="TRANSPOSASE"/>
    <property type="match status" value="1"/>
</dbReference>
<sequence length="331" mass="38635">MQKYTQLTCEQRYHIYLLNKQGYNQTFIAKSMDRSKSTISRELSRNTGKRGYRYKQADRLACTRHQQKNKHIKLTVEVKHYISEKLKIYWSPAQIVGRLELDKKVKISTETAYRFVLKDKAVGGVLYKYLRHQRKKYRKRYGKNDYRGRIPNRVDIDQRPAIVDARARIGDWEVDLVIGKGHKGGFATLAERKSRLYLALPIANKTAQTANDAITRLLTPLKHWVKTLTFDNGREFSWHDELAETLGCSTYFAKPYHSWERGLNENHNGLLRQFFPKQMALDNVSEKEAFVATNLMNNRPRKCLGWKTPFEVFAQMTGKDYFLNGSVALMG</sequence>
<dbReference type="GO" id="GO:0003677">
    <property type="term" value="F:DNA binding"/>
    <property type="evidence" value="ECO:0007669"/>
    <property type="project" value="UniProtKB-KW"/>
</dbReference>
<keyword evidence="5" id="KW-0233">DNA recombination</keyword>
<dbReference type="InterPro" id="IPR012337">
    <property type="entry name" value="RNaseH-like_sf"/>
</dbReference>
<feature type="domain" description="Integrase catalytic" evidence="6">
    <location>
        <begin position="156"/>
        <end position="317"/>
    </location>
</feature>
<name>A0A1W1DUC3_9ZZZZ</name>
<dbReference type="Pfam" id="PF13936">
    <property type="entry name" value="HTH_38"/>
    <property type="match status" value="1"/>
</dbReference>
<dbReference type="InterPro" id="IPR053392">
    <property type="entry name" value="Transposase_IS30-like"/>
</dbReference>
<dbReference type="PANTHER" id="PTHR10948:SF23">
    <property type="entry name" value="TRANSPOSASE INSI FOR INSERTION SEQUENCE ELEMENT IS30A-RELATED"/>
    <property type="match status" value="1"/>
</dbReference>
<dbReference type="AlphaFoldDB" id="A0A1W1DUC3"/>
<dbReference type="PROSITE" id="PS50994">
    <property type="entry name" value="INTEGRASE"/>
    <property type="match status" value="1"/>
</dbReference>
<dbReference type="InterPro" id="IPR025246">
    <property type="entry name" value="IS30-like_HTH"/>
</dbReference>
<dbReference type="GO" id="GO:0015074">
    <property type="term" value="P:DNA integration"/>
    <property type="evidence" value="ECO:0007669"/>
    <property type="project" value="InterPro"/>
</dbReference>
<keyword evidence="4" id="KW-0238">DNA-binding</keyword>
<dbReference type="NCBIfam" id="NF033563">
    <property type="entry name" value="transpos_IS30"/>
    <property type="match status" value="1"/>
</dbReference>
<evidence type="ECO:0000256" key="4">
    <source>
        <dbReference type="ARBA" id="ARBA00023125"/>
    </source>
</evidence>
<dbReference type="InterPro" id="IPR051917">
    <property type="entry name" value="Transposase-Integrase"/>
</dbReference>
<dbReference type="InterPro" id="IPR001598">
    <property type="entry name" value="Transposase_IS30_CS"/>
</dbReference>
<evidence type="ECO:0000256" key="5">
    <source>
        <dbReference type="ARBA" id="ARBA00023172"/>
    </source>
</evidence>
<protein>
    <submittedName>
        <fullName evidence="7">Mobile element protein</fullName>
    </submittedName>
</protein>
<evidence type="ECO:0000256" key="2">
    <source>
        <dbReference type="ARBA" id="ARBA00006363"/>
    </source>
</evidence>
<dbReference type="SUPFAM" id="SSF53098">
    <property type="entry name" value="Ribonuclease H-like"/>
    <property type="match status" value="1"/>
</dbReference>
<dbReference type="InterPro" id="IPR036397">
    <property type="entry name" value="RNaseH_sf"/>
</dbReference>
<gene>
    <name evidence="7" type="ORF">MNB_SUP05-SYMBIONT-4-770</name>
</gene>
<comment type="similarity">
    <text evidence="2">Belongs to the transposase IS30 family.</text>
</comment>
<evidence type="ECO:0000256" key="3">
    <source>
        <dbReference type="ARBA" id="ARBA00022578"/>
    </source>
</evidence>
<keyword evidence="3" id="KW-0815">Transposition</keyword>
<dbReference type="PROSITE" id="PS01043">
    <property type="entry name" value="TRANSPOSASE_IS30"/>
    <property type="match status" value="1"/>
</dbReference>
<evidence type="ECO:0000313" key="7">
    <source>
        <dbReference type="EMBL" id="SFV85149.1"/>
    </source>
</evidence>
<organism evidence="7">
    <name type="scientific">hydrothermal vent metagenome</name>
    <dbReference type="NCBI Taxonomy" id="652676"/>
    <lineage>
        <taxon>unclassified sequences</taxon>
        <taxon>metagenomes</taxon>
        <taxon>ecological metagenomes</taxon>
    </lineage>
</organism>
<dbReference type="GO" id="GO:0005829">
    <property type="term" value="C:cytosol"/>
    <property type="evidence" value="ECO:0007669"/>
    <property type="project" value="TreeGrafter"/>
</dbReference>
<dbReference type="GO" id="GO:0004803">
    <property type="term" value="F:transposase activity"/>
    <property type="evidence" value="ECO:0007669"/>
    <property type="project" value="InterPro"/>
</dbReference>
<evidence type="ECO:0000256" key="1">
    <source>
        <dbReference type="ARBA" id="ARBA00002190"/>
    </source>
</evidence>
<accession>A0A1W1DUC3</accession>
<dbReference type="InterPro" id="IPR001584">
    <property type="entry name" value="Integrase_cat-core"/>
</dbReference>
<dbReference type="EMBL" id="FPHY01000013">
    <property type="protein sequence ID" value="SFV85149.1"/>
    <property type="molecule type" value="Genomic_DNA"/>
</dbReference>
<evidence type="ECO:0000259" key="6">
    <source>
        <dbReference type="PROSITE" id="PS50994"/>
    </source>
</evidence>
<dbReference type="Gene3D" id="3.30.420.10">
    <property type="entry name" value="Ribonuclease H-like superfamily/Ribonuclease H"/>
    <property type="match status" value="1"/>
</dbReference>
<dbReference type="GO" id="GO:0006313">
    <property type="term" value="P:DNA transposition"/>
    <property type="evidence" value="ECO:0007669"/>
    <property type="project" value="InterPro"/>
</dbReference>
<comment type="function">
    <text evidence="1">Required for the transposition of the insertion element.</text>
</comment>
<proteinExistence type="inferred from homology"/>
<reference evidence="7" key="1">
    <citation type="submission" date="2016-10" db="EMBL/GenBank/DDBJ databases">
        <authorList>
            <person name="de Groot N.N."/>
        </authorList>
    </citation>
    <scope>NUCLEOTIDE SEQUENCE</scope>
</reference>